<dbReference type="GO" id="GO:0071111">
    <property type="term" value="F:cyclic-guanylate-specific phosphodiesterase activity"/>
    <property type="evidence" value="ECO:0007669"/>
    <property type="project" value="InterPro"/>
</dbReference>
<dbReference type="Pfam" id="PF00563">
    <property type="entry name" value="EAL"/>
    <property type="match status" value="1"/>
</dbReference>
<gene>
    <name evidence="2" type="ORF">C8N45_10453</name>
</gene>
<dbReference type="InterPro" id="IPR035919">
    <property type="entry name" value="EAL_sf"/>
</dbReference>
<dbReference type="Gene3D" id="3.20.20.450">
    <property type="entry name" value="EAL domain"/>
    <property type="match status" value="1"/>
</dbReference>
<dbReference type="InterPro" id="IPR001633">
    <property type="entry name" value="EAL_dom"/>
</dbReference>
<dbReference type="Proteomes" id="UP000244523">
    <property type="component" value="Unassembled WGS sequence"/>
</dbReference>
<reference evidence="2 3" key="1">
    <citation type="submission" date="2018-04" db="EMBL/GenBank/DDBJ databases">
        <title>Genomic Encyclopedia of Archaeal and Bacterial Type Strains, Phase II (KMG-II): from individual species to whole genera.</title>
        <authorList>
            <person name="Goeker M."/>
        </authorList>
    </citation>
    <scope>NUCLEOTIDE SEQUENCE [LARGE SCALE GENOMIC DNA]</scope>
    <source>
        <strain evidence="2 3">DSM 29955</strain>
    </source>
</reference>
<name>A0A2T6KI87_9RHOB</name>
<evidence type="ECO:0000313" key="2">
    <source>
        <dbReference type="EMBL" id="PUB15433.1"/>
    </source>
</evidence>
<protein>
    <submittedName>
        <fullName evidence="2">EAL domain-containing protein (Putative c-di-GMP-specific phosphodiesterase class I)</fullName>
    </submittedName>
</protein>
<dbReference type="SMART" id="SM00052">
    <property type="entry name" value="EAL"/>
    <property type="match status" value="1"/>
</dbReference>
<organism evidence="2 3">
    <name type="scientific">Yoonia sediminilitoris</name>
    <dbReference type="NCBI Taxonomy" id="1286148"/>
    <lineage>
        <taxon>Bacteria</taxon>
        <taxon>Pseudomonadati</taxon>
        <taxon>Pseudomonadota</taxon>
        <taxon>Alphaproteobacteria</taxon>
        <taxon>Rhodobacterales</taxon>
        <taxon>Paracoccaceae</taxon>
        <taxon>Yoonia</taxon>
    </lineage>
</organism>
<sequence length="200" mass="22080">MGIVNKIDDIILGKSARFLNDLCDKGGIFVPELSVNVSQERLCDPALLASVSNVTGPFALSFELLESIAFDEENNRFEWMLDARKERGVGIQIDDFGSGRASISALLSITPERLKIDRHLIMPIVEKESNRQLMRGIVGIARSMKIKVTAEGIETMEHAAIARDLGCDRLQGYAFAKPLCEDDFRAYCQSSDTILTGKLA</sequence>
<keyword evidence="3" id="KW-1185">Reference proteome</keyword>
<dbReference type="SUPFAM" id="SSF141868">
    <property type="entry name" value="EAL domain-like"/>
    <property type="match status" value="1"/>
</dbReference>
<dbReference type="PANTHER" id="PTHR33121">
    <property type="entry name" value="CYCLIC DI-GMP PHOSPHODIESTERASE PDEF"/>
    <property type="match status" value="1"/>
</dbReference>
<dbReference type="PROSITE" id="PS50883">
    <property type="entry name" value="EAL"/>
    <property type="match status" value="1"/>
</dbReference>
<dbReference type="AlphaFoldDB" id="A0A2T6KI87"/>
<feature type="domain" description="EAL" evidence="1">
    <location>
        <begin position="1"/>
        <end position="192"/>
    </location>
</feature>
<dbReference type="InterPro" id="IPR050706">
    <property type="entry name" value="Cyclic-di-GMP_PDE-like"/>
</dbReference>
<dbReference type="RefSeq" id="WP_108386125.1">
    <property type="nucleotide sequence ID" value="NZ_QBUD01000004.1"/>
</dbReference>
<dbReference type="CDD" id="cd01948">
    <property type="entry name" value="EAL"/>
    <property type="match status" value="1"/>
</dbReference>
<evidence type="ECO:0000313" key="3">
    <source>
        <dbReference type="Proteomes" id="UP000244523"/>
    </source>
</evidence>
<evidence type="ECO:0000259" key="1">
    <source>
        <dbReference type="PROSITE" id="PS50883"/>
    </source>
</evidence>
<dbReference type="PANTHER" id="PTHR33121:SF70">
    <property type="entry name" value="SIGNALING PROTEIN YKOW"/>
    <property type="match status" value="1"/>
</dbReference>
<dbReference type="EMBL" id="QBUD01000004">
    <property type="protein sequence ID" value="PUB15433.1"/>
    <property type="molecule type" value="Genomic_DNA"/>
</dbReference>
<accession>A0A2T6KI87</accession>
<comment type="caution">
    <text evidence="2">The sequence shown here is derived from an EMBL/GenBank/DDBJ whole genome shotgun (WGS) entry which is preliminary data.</text>
</comment>
<proteinExistence type="predicted"/>
<dbReference type="OrthoDB" id="9814202at2"/>